<protein>
    <submittedName>
        <fullName evidence="5">Membrane fusion protein, multidrug efflux system</fullName>
    </submittedName>
</protein>
<evidence type="ECO:0000256" key="1">
    <source>
        <dbReference type="ARBA" id="ARBA00004196"/>
    </source>
</evidence>
<dbReference type="OrthoDB" id="9811754at2"/>
<feature type="transmembrane region" description="Helical" evidence="3">
    <location>
        <begin position="7"/>
        <end position="25"/>
    </location>
</feature>
<dbReference type="EMBL" id="FRDI01000002">
    <property type="protein sequence ID" value="SHN49918.1"/>
    <property type="molecule type" value="Genomic_DNA"/>
</dbReference>
<keyword evidence="3" id="KW-1133">Transmembrane helix</keyword>
<feature type="compositionally biased region" description="Polar residues" evidence="2">
    <location>
        <begin position="385"/>
        <end position="407"/>
    </location>
</feature>
<keyword evidence="6" id="KW-1185">Reference proteome</keyword>
<dbReference type="InterPro" id="IPR050739">
    <property type="entry name" value="MFP"/>
</dbReference>
<evidence type="ECO:0000256" key="3">
    <source>
        <dbReference type="SAM" id="Phobius"/>
    </source>
</evidence>
<feature type="domain" description="Multidrug resistance protein MdtA-like barrel-sandwich hybrid" evidence="4">
    <location>
        <begin position="44"/>
        <end position="254"/>
    </location>
</feature>
<dbReference type="InterPro" id="IPR058625">
    <property type="entry name" value="MdtA-like_BSH"/>
</dbReference>
<dbReference type="PANTHER" id="PTHR30386:SF19">
    <property type="entry name" value="MULTIDRUG EXPORT PROTEIN EMRA-RELATED"/>
    <property type="match status" value="1"/>
</dbReference>
<dbReference type="Gene3D" id="2.40.50.100">
    <property type="match status" value="2"/>
</dbReference>
<evidence type="ECO:0000259" key="4">
    <source>
        <dbReference type="Pfam" id="PF25917"/>
    </source>
</evidence>
<dbReference type="Pfam" id="PF25917">
    <property type="entry name" value="BSH_RND"/>
    <property type="match status" value="1"/>
</dbReference>
<evidence type="ECO:0000256" key="2">
    <source>
        <dbReference type="SAM" id="MobiDB-lite"/>
    </source>
</evidence>
<organism evidence="5 6">
    <name type="scientific">Desulfovibrio litoralis DSM 11393</name>
    <dbReference type="NCBI Taxonomy" id="1121455"/>
    <lineage>
        <taxon>Bacteria</taxon>
        <taxon>Pseudomonadati</taxon>
        <taxon>Thermodesulfobacteriota</taxon>
        <taxon>Desulfovibrionia</taxon>
        <taxon>Desulfovibrionales</taxon>
        <taxon>Desulfovibrionaceae</taxon>
        <taxon>Desulfovibrio</taxon>
    </lineage>
</organism>
<reference evidence="5 6" key="1">
    <citation type="submission" date="2016-12" db="EMBL/GenBank/DDBJ databases">
        <authorList>
            <person name="Song W.-J."/>
            <person name="Kurnit D.M."/>
        </authorList>
    </citation>
    <scope>NUCLEOTIDE SEQUENCE [LARGE SCALE GENOMIC DNA]</scope>
    <source>
        <strain evidence="5 6">DSM 11393</strain>
    </source>
</reference>
<name>A0A1M7RUZ2_9BACT</name>
<dbReference type="Gene3D" id="2.40.30.170">
    <property type="match status" value="1"/>
</dbReference>
<feature type="compositionally biased region" description="Polar residues" evidence="2">
    <location>
        <begin position="424"/>
        <end position="441"/>
    </location>
</feature>
<sequence>MSIKSKVISIVMILGVIGFGYWFWLGGQELKTDNAVVEGDIIPIYAGISGYINKAELNNNDEVKAGDLLVSFDTTEYIMALTDENAKLAKMKQLSPNLGMSDAPTRNSSLQQLQHNEEVLKQELSHYSTLHAQAMIELSRVKNLVAQGSMSAEQLEIARNAENVIKSNLELVKFKMETASRARAAKDQEIQQTLSDLDSAYVRFTNQDYEAQVARVRKAEEELQRCYIKAPISGYIINKNVKVGKMAEKGQELLQIIPKNPKGLWINSTFSRTDAEKIKLNQYVEFSVSAYPNTVFSAYVASIEEKEMPIVENTGDVAKKLDSQVSVKFNLLNQEQMMQQPLQIGMQANPTIFLNKFVSLEQQRPGLFNQNSENRDNKPKEENKLPQQTTQELQNVSETKSPPQTLPQKVELPPMQPVAPSGEQAATGSSPGQIFQDQGYNSLYEKTAPQQNVEKPLNENKSNDKAEAVSISPNMINNGVIKSANPVQDPR</sequence>
<evidence type="ECO:0000313" key="5">
    <source>
        <dbReference type="EMBL" id="SHN49918.1"/>
    </source>
</evidence>
<keyword evidence="3" id="KW-0472">Membrane</keyword>
<dbReference type="PANTHER" id="PTHR30386">
    <property type="entry name" value="MEMBRANE FUSION SUBUNIT OF EMRAB-TOLC MULTIDRUG EFFLUX PUMP"/>
    <property type="match status" value="1"/>
</dbReference>
<dbReference type="Proteomes" id="UP000186469">
    <property type="component" value="Unassembled WGS sequence"/>
</dbReference>
<dbReference type="PRINTS" id="PR01490">
    <property type="entry name" value="RTXTOXIND"/>
</dbReference>
<keyword evidence="3" id="KW-0812">Transmembrane</keyword>
<dbReference type="SUPFAM" id="SSF111369">
    <property type="entry name" value="HlyD-like secretion proteins"/>
    <property type="match status" value="1"/>
</dbReference>
<dbReference type="GO" id="GO:0030313">
    <property type="term" value="C:cell envelope"/>
    <property type="evidence" value="ECO:0007669"/>
    <property type="project" value="UniProtKB-SubCell"/>
</dbReference>
<dbReference type="Gene3D" id="1.10.287.470">
    <property type="entry name" value="Helix hairpin bin"/>
    <property type="match status" value="1"/>
</dbReference>
<gene>
    <name evidence="5" type="ORF">SAMN02745728_00185</name>
</gene>
<dbReference type="AlphaFoldDB" id="A0A1M7RUZ2"/>
<comment type="subcellular location">
    <subcellularLocation>
        <location evidence="1">Cell envelope</location>
    </subcellularLocation>
</comment>
<feature type="compositionally biased region" description="Basic and acidic residues" evidence="2">
    <location>
        <begin position="373"/>
        <end position="384"/>
    </location>
</feature>
<dbReference type="RefSeq" id="WP_072695560.1">
    <property type="nucleotide sequence ID" value="NZ_FRDI01000002.1"/>
</dbReference>
<feature type="compositionally biased region" description="Basic and acidic residues" evidence="2">
    <location>
        <begin position="456"/>
        <end position="467"/>
    </location>
</feature>
<evidence type="ECO:0000313" key="6">
    <source>
        <dbReference type="Proteomes" id="UP000186469"/>
    </source>
</evidence>
<dbReference type="STRING" id="1121455.SAMN02745728_00185"/>
<accession>A0A1M7RUZ2</accession>
<proteinExistence type="predicted"/>
<feature type="region of interest" description="Disordered" evidence="2">
    <location>
        <begin position="367"/>
        <end position="491"/>
    </location>
</feature>